<comment type="caution">
    <text evidence="1">The sequence shown here is derived from an EMBL/GenBank/DDBJ whole genome shotgun (WGS) entry which is preliminary data.</text>
</comment>
<keyword evidence="2" id="KW-1185">Reference proteome</keyword>
<dbReference type="Proteomes" id="UP000316882">
    <property type="component" value="Unassembled WGS sequence"/>
</dbReference>
<sequence>MTVANGFWIRPYEQDDFPAIAAYCLPEEQAIYTSLPVDVVAVSQANAEQRAFVVYGEEWIFHLALPKDR</sequence>
<protein>
    <recommendedName>
        <fullName evidence="3">N-acetyltransferase domain-containing protein</fullName>
    </recommendedName>
</protein>
<evidence type="ECO:0008006" key="3">
    <source>
        <dbReference type="Google" id="ProtNLM"/>
    </source>
</evidence>
<dbReference type="EMBL" id="BJMH01000028">
    <property type="protein sequence ID" value="GEB34796.1"/>
    <property type="molecule type" value="Genomic_DNA"/>
</dbReference>
<organism evidence="1 2">
    <name type="scientific">Brevibacillus parabrevis</name>
    <dbReference type="NCBI Taxonomy" id="54914"/>
    <lineage>
        <taxon>Bacteria</taxon>
        <taxon>Bacillati</taxon>
        <taxon>Bacillota</taxon>
        <taxon>Bacilli</taxon>
        <taxon>Bacillales</taxon>
        <taxon>Paenibacillaceae</taxon>
        <taxon>Brevibacillus</taxon>
    </lineage>
</organism>
<evidence type="ECO:0000313" key="2">
    <source>
        <dbReference type="Proteomes" id="UP000316882"/>
    </source>
</evidence>
<dbReference type="AlphaFoldDB" id="A0A4Y3PS54"/>
<name>A0A4Y3PS54_BREPA</name>
<dbReference type="RefSeq" id="WP_122962187.1">
    <property type="nucleotide sequence ID" value="NZ_BJMH01000028.1"/>
</dbReference>
<reference evidence="1 2" key="1">
    <citation type="submission" date="2019-06" db="EMBL/GenBank/DDBJ databases">
        <title>Whole genome shotgun sequence of Brevibacillus parabrevis NBRC 12334.</title>
        <authorList>
            <person name="Hosoyama A."/>
            <person name="Uohara A."/>
            <person name="Ohji S."/>
            <person name="Ichikawa N."/>
        </authorList>
    </citation>
    <scope>NUCLEOTIDE SEQUENCE [LARGE SCALE GENOMIC DNA]</scope>
    <source>
        <strain evidence="1 2">NBRC 12334</strain>
    </source>
</reference>
<evidence type="ECO:0000313" key="1">
    <source>
        <dbReference type="EMBL" id="GEB34796.1"/>
    </source>
</evidence>
<accession>A0A4Y3PS54</accession>
<gene>
    <name evidence="1" type="ORF">BPA01_43760</name>
</gene>
<proteinExistence type="predicted"/>